<gene>
    <name evidence="4" type="ORF">RG540_CH32450</name>
</gene>
<dbReference type="InterPro" id="IPR017439">
    <property type="entry name" value="Amidohydrolase"/>
</dbReference>
<keyword evidence="5" id="KW-1185">Reference proteome</keyword>
<evidence type="ECO:0000256" key="2">
    <source>
        <dbReference type="PIRSR" id="PIRSR005962-1"/>
    </source>
</evidence>
<dbReference type="InterPro" id="IPR002933">
    <property type="entry name" value="Peptidase_M20"/>
</dbReference>
<protein>
    <submittedName>
        <fullName evidence="4">Putative Amidohydrolase family protein hippurate hydrolase (Benzoylglycine amidohydrolase)</fullName>
    </submittedName>
</protein>
<feature type="binding site" evidence="2">
    <location>
        <position position="164"/>
    </location>
    <ligand>
        <name>Mn(2+)</name>
        <dbReference type="ChEBI" id="CHEBI:29035"/>
        <label>2</label>
    </ligand>
</feature>
<dbReference type="SUPFAM" id="SSF53187">
    <property type="entry name" value="Zn-dependent exopeptidases"/>
    <property type="match status" value="1"/>
</dbReference>
<dbReference type="FunFam" id="3.30.70.360:FF:000001">
    <property type="entry name" value="N-acetyldiaminopimelate deacetylase"/>
    <property type="match status" value="1"/>
</dbReference>
<organism evidence="4 5">
    <name type="scientific">Neorhizobium galegae bv. orientalis str. HAMBI 540</name>
    <dbReference type="NCBI Taxonomy" id="1028800"/>
    <lineage>
        <taxon>Bacteria</taxon>
        <taxon>Pseudomonadati</taxon>
        <taxon>Pseudomonadota</taxon>
        <taxon>Alphaproteobacteria</taxon>
        <taxon>Hyphomicrobiales</taxon>
        <taxon>Rhizobiaceae</taxon>
        <taxon>Rhizobium/Agrobacterium group</taxon>
        <taxon>Neorhizobium</taxon>
    </lineage>
</organism>
<dbReference type="GO" id="GO:0019877">
    <property type="term" value="P:diaminopimelate biosynthetic process"/>
    <property type="evidence" value="ECO:0007669"/>
    <property type="project" value="UniProtKB-ARBA"/>
</dbReference>
<feature type="binding site" evidence="2">
    <location>
        <position position="359"/>
    </location>
    <ligand>
        <name>Mn(2+)</name>
        <dbReference type="ChEBI" id="CHEBI:29035"/>
        <label>2</label>
    </ligand>
</feature>
<dbReference type="OrthoDB" id="9777385at2"/>
<dbReference type="AlphaFoldDB" id="A0A068SU90"/>
<dbReference type="PATRIC" id="fig|1028800.3.peg.3296"/>
<dbReference type="InterPro" id="IPR036264">
    <property type="entry name" value="Bact_exopeptidase_dim_dom"/>
</dbReference>
<dbReference type="NCBIfam" id="TIGR01891">
    <property type="entry name" value="amidohydrolases"/>
    <property type="match status" value="1"/>
</dbReference>
<dbReference type="RefSeq" id="WP_038589896.1">
    <property type="nucleotide sequence ID" value="NZ_HG938353.1"/>
</dbReference>
<dbReference type="GeneID" id="24258508"/>
<dbReference type="eggNOG" id="COG1473">
    <property type="taxonomic scope" value="Bacteria"/>
</dbReference>
<comment type="cofactor">
    <cofactor evidence="2">
        <name>Mn(2+)</name>
        <dbReference type="ChEBI" id="CHEBI:29035"/>
    </cofactor>
    <text evidence="2">The Mn(2+) ion enhances activity.</text>
</comment>
<dbReference type="Proteomes" id="UP000028181">
    <property type="component" value="Chromosome I"/>
</dbReference>
<dbReference type="HOGENOM" id="CLU_023257_1_1_5"/>
<accession>A0A068SU90</accession>
<dbReference type="Gene3D" id="3.30.70.360">
    <property type="match status" value="1"/>
</dbReference>
<dbReference type="GO" id="GO:0050118">
    <property type="term" value="F:N-acetyldiaminopimelate deacetylase activity"/>
    <property type="evidence" value="ECO:0007669"/>
    <property type="project" value="UniProtKB-ARBA"/>
</dbReference>
<feature type="domain" description="Peptidase M20 dimerisation" evidence="3">
    <location>
        <begin position="187"/>
        <end position="282"/>
    </location>
</feature>
<dbReference type="Pfam" id="PF01546">
    <property type="entry name" value="Peptidase_M20"/>
    <property type="match status" value="1"/>
</dbReference>
<dbReference type="SUPFAM" id="SSF55031">
    <property type="entry name" value="Bacterial exopeptidase dimerisation domain"/>
    <property type="match status" value="1"/>
</dbReference>
<evidence type="ECO:0000259" key="3">
    <source>
        <dbReference type="Pfam" id="PF07687"/>
    </source>
</evidence>
<feature type="binding site" evidence="2">
    <location>
        <position position="138"/>
    </location>
    <ligand>
        <name>Mn(2+)</name>
        <dbReference type="ChEBI" id="CHEBI:29035"/>
        <label>2</label>
    </ligand>
</feature>
<evidence type="ECO:0000313" key="5">
    <source>
        <dbReference type="Proteomes" id="UP000028181"/>
    </source>
</evidence>
<feature type="binding site" evidence="2">
    <location>
        <position position="103"/>
    </location>
    <ligand>
        <name>Mn(2+)</name>
        <dbReference type="ChEBI" id="CHEBI:29035"/>
        <label>2</label>
    </ligand>
</feature>
<evidence type="ECO:0000313" key="4">
    <source>
        <dbReference type="EMBL" id="CDN49409.1"/>
    </source>
</evidence>
<dbReference type="KEGG" id="ngg:RG540_CH32450"/>
<dbReference type="Pfam" id="PF07687">
    <property type="entry name" value="M20_dimer"/>
    <property type="match status" value="1"/>
</dbReference>
<dbReference type="PANTHER" id="PTHR11014">
    <property type="entry name" value="PEPTIDASE M20 FAMILY MEMBER"/>
    <property type="match status" value="1"/>
</dbReference>
<reference evidence="5" key="1">
    <citation type="journal article" date="2014" name="BMC Genomics">
        <title>Genome sequencing of two Neorhizobium galegae strains reveals a noeT gene responsible for the unusual acetylation of the nodulation factors.</title>
        <authorList>
            <person name="Osterman J."/>
            <person name="Marsh J."/>
            <person name="Laine P.K."/>
            <person name="Zeng Z."/>
            <person name="Alatalo E."/>
            <person name="Sullivan J.T."/>
            <person name="Young J.P."/>
            <person name="Thomas-Oates J."/>
            <person name="Paulin L."/>
            <person name="Lindstrom K."/>
        </authorList>
    </citation>
    <scope>NUCLEOTIDE SEQUENCE [LARGE SCALE GENOMIC DNA]</scope>
    <source>
        <strain evidence="5">HAMBI 540</strain>
    </source>
</reference>
<dbReference type="CDD" id="cd05666">
    <property type="entry name" value="M20_Acy1-like"/>
    <property type="match status" value="1"/>
</dbReference>
<keyword evidence="2" id="KW-0464">Manganese</keyword>
<name>A0A068SU90_NEOGA</name>
<proteinExistence type="predicted"/>
<dbReference type="PIRSF" id="PIRSF005962">
    <property type="entry name" value="Pept_M20D_amidohydro"/>
    <property type="match status" value="1"/>
</dbReference>
<evidence type="ECO:0000256" key="1">
    <source>
        <dbReference type="ARBA" id="ARBA00022801"/>
    </source>
</evidence>
<dbReference type="InterPro" id="IPR011650">
    <property type="entry name" value="Peptidase_M20_dimer"/>
</dbReference>
<keyword evidence="2" id="KW-0479">Metal-binding</keyword>
<keyword evidence="1 4" id="KW-0378">Hydrolase</keyword>
<feature type="binding site" evidence="2">
    <location>
        <position position="105"/>
    </location>
    <ligand>
        <name>Mn(2+)</name>
        <dbReference type="ChEBI" id="CHEBI:29035"/>
        <label>2</label>
    </ligand>
</feature>
<dbReference type="EMBL" id="HG938353">
    <property type="protein sequence ID" value="CDN49409.1"/>
    <property type="molecule type" value="Genomic_DNA"/>
</dbReference>
<dbReference type="Gene3D" id="3.40.630.10">
    <property type="entry name" value="Zn peptidases"/>
    <property type="match status" value="1"/>
</dbReference>
<dbReference type="PANTHER" id="PTHR11014:SF63">
    <property type="entry name" value="METALLOPEPTIDASE, PUTATIVE (AFU_ORTHOLOGUE AFUA_6G09600)-RELATED"/>
    <property type="match status" value="1"/>
</dbReference>
<sequence>MPVINRVAEMQDQVAEWRRHLHENPELLYDVHETSKFVAEKLRAFGCDVVETGIGRTGVVAIIKGSQGDGPVIGFRADMDALPILETSGKPWASKTPGKAHSCGHDGHTAMLLGAAQYLAETRNFKGSVALIFQPAEEGGAGALAMINDGMMEKFGIKEVYGMHNEPRLPVGSFSTRKGGIMAAADTFEITIHGRGSHAAQPHNSIDPILVSSHIVLALQSIVSRETDPLKSLVVTVASIHGGEASNVIPAYVKMTGTVRTLLPETRDFAEKRLSEVAQSTAIAHGATADVMYRRGYPVTFNHDNETDFAIEIAAKVAGPKSVQTGMAPHMGAEDFSYMLEKRPGAFIFIGNGDTANLHNAAYDFNDEAIPFGVSYWVTLAETALAA</sequence>
<dbReference type="GO" id="GO:0046872">
    <property type="term" value="F:metal ion binding"/>
    <property type="evidence" value="ECO:0007669"/>
    <property type="project" value="UniProtKB-KW"/>
</dbReference>